<evidence type="ECO:0000313" key="4">
    <source>
        <dbReference type="EMBL" id="OGH83998.1"/>
    </source>
</evidence>
<dbReference type="InterPro" id="IPR002869">
    <property type="entry name" value="Pyrv_flavodox_OxRed_cen"/>
</dbReference>
<organism evidence="4 5">
    <name type="scientific">Candidatus Magasanikbacteria bacterium RIFOXYB1_FULL_40_15</name>
    <dbReference type="NCBI Taxonomy" id="1798697"/>
    <lineage>
        <taxon>Bacteria</taxon>
        <taxon>Candidatus Magasanikiibacteriota</taxon>
    </lineage>
</organism>
<dbReference type="PANTHER" id="PTHR32154:SF20">
    <property type="entry name" value="2-OXOGLUTARATE OXIDOREDUCTASE SUBUNIT KORA"/>
    <property type="match status" value="1"/>
</dbReference>
<dbReference type="FunFam" id="3.40.50.970:FF:000022">
    <property type="entry name" value="2-oxoglutarate ferredoxin oxidoreductase alpha subunit"/>
    <property type="match status" value="1"/>
</dbReference>
<dbReference type="GO" id="GO:0006979">
    <property type="term" value="P:response to oxidative stress"/>
    <property type="evidence" value="ECO:0007669"/>
    <property type="project" value="TreeGrafter"/>
</dbReference>
<accession>A0A1F6NJH7</accession>
<dbReference type="Pfam" id="PF01558">
    <property type="entry name" value="POR"/>
    <property type="match status" value="1"/>
</dbReference>
<dbReference type="Gene3D" id="3.40.50.920">
    <property type="match status" value="1"/>
</dbReference>
<dbReference type="Pfam" id="PF01855">
    <property type="entry name" value="POR_N"/>
    <property type="match status" value="1"/>
</dbReference>
<evidence type="ECO:0008006" key="6">
    <source>
        <dbReference type="Google" id="ProtNLM"/>
    </source>
</evidence>
<dbReference type="InterPro" id="IPR002880">
    <property type="entry name" value="Pyrv_Fd/Flavodoxin_OxRdtase_N"/>
</dbReference>
<dbReference type="Gene3D" id="3.40.920.10">
    <property type="entry name" value="Pyruvate-ferredoxin oxidoreductase, PFOR, domain III"/>
    <property type="match status" value="1"/>
</dbReference>
<dbReference type="CDD" id="cd07034">
    <property type="entry name" value="TPP_PYR_PFOR_IOR-alpha_like"/>
    <property type="match status" value="1"/>
</dbReference>
<keyword evidence="1" id="KW-0560">Oxidoreductase</keyword>
<evidence type="ECO:0000259" key="2">
    <source>
        <dbReference type="Pfam" id="PF01558"/>
    </source>
</evidence>
<evidence type="ECO:0000256" key="1">
    <source>
        <dbReference type="ARBA" id="ARBA00023002"/>
    </source>
</evidence>
<dbReference type="STRING" id="1798697.A2373_01350"/>
<gene>
    <name evidence="4" type="ORF">A2373_01350</name>
</gene>
<dbReference type="SUPFAM" id="SSF52922">
    <property type="entry name" value="TK C-terminal domain-like"/>
    <property type="match status" value="1"/>
</dbReference>
<feature type="domain" description="Pyruvate/ketoisovalerate oxidoreductase catalytic" evidence="2">
    <location>
        <begin position="25"/>
        <end position="189"/>
    </location>
</feature>
<sequence>MSLFNKKRNEEKKSSAFSFKIGGEAGYGIMSVGITFSKIASRSGYYVFDYAEYPSIVRGGHNVMQTTFSDKPTRSQLAHTDLLVALNQETIDLHKNELRDGSGVVFDNETDMNLADVPDGVSKFGVPINKIARDVGGSEIMRNTAALGAVMALLGGKMQHLKDLIAEEFSDKKPEITEKNHLVCQAGYDYALGHYKNEIKNVLSQRPNKLEQIVVNGNEAIGLGAIAAGMQFAAIYPMTPVSGVLHTLAPLQEKFNFIYKQPEDEISAINMAIGASFAGARAMTGTSGGGFCLMSEAYGLAGLTETPLVIIEGMRGGPATGLPTWTEQGDLRFVLHAHQGDFPRIVLAAGDVEEAYYMTMKAFNIAEKYQTPVILLVDKQICESHLGVKPFEFKDYKINRGKMVWEKQNDYKRYELTHDGVSPRSIPGVGNHFVANSDEHNEYGYSNEEAENRTEQMKKRMTKLETCAELDMEKPKLYGPPKARITIVSWGSNKGAILDAMEEFDDVNFLHINWISPFPALEVKKILCSANFVLNVECNYTAQMAGLIKEKTGVEVSDNLLKFNGRPFFSEEIIDKIKNISA</sequence>
<dbReference type="NCBIfam" id="TIGR03710">
    <property type="entry name" value="OAFO_sf"/>
    <property type="match status" value="1"/>
</dbReference>
<proteinExistence type="predicted"/>
<dbReference type="SUPFAM" id="SSF52518">
    <property type="entry name" value="Thiamin diphosphate-binding fold (THDP-binding)"/>
    <property type="match status" value="1"/>
</dbReference>
<dbReference type="InterPro" id="IPR009014">
    <property type="entry name" value="Transketo_C/PFOR_II"/>
</dbReference>
<dbReference type="GO" id="GO:0016903">
    <property type="term" value="F:oxidoreductase activity, acting on the aldehyde or oxo group of donors"/>
    <property type="evidence" value="ECO:0007669"/>
    <property type="project" value="InterPro"/>
</dbReference>
<evidence type="ECO:0000313" key="5">
    <source>
        <dbReference type="Proteomes" id="UP000176300"/>
    </source>
</evidence>
<dbReference type="EMBL" id="MFQS01000006">
    <property type="protein sequence ID" value="OGH83998.1"/>
    <property type="molecule type" value="Genomic_DNA"/>
</dbReference>
<dbReference type="InterPro" id="IPR019752">
    <property type="entry name" value="Pyrv/ketoisovalerate_OxRed_cat"/>
</dbReference>
<dbReference type="SUPFAM" id="SSF53323">
    <property type="entry name" value="Pyruvate-ferredoxin oxidoreductase, PFOR, domain III"/>
    <property type="match status" value="1"/>
</dbReference>
<dbReference type="AlphaFoldDB" id="A0A1F6NJH7"/>
<dbReference type="Proteomes" id="UP000176300">
    <property type="component" value="Unassembled WGS sequence"/>
</dbReference>
<reference evidence="4 5" key="1">
    <citation type="journal article" date="2016" name="Nat. Commun.">
        <title>Thousands of microbial genomes shed light on interconnected biogeochemical processes in an aquifer system.</title>
        <authorList>
            <person name="Anantharaman K."/>
            <person name="Brown C.T."/>
            <person name="Hug L.A."/>
            <person name="Sharon I."/>
            <person name="Castelle C.J."/>
            <person name="Probst A.J."/>
            <person name="Thomas B.C."/>
            <person name="Singh A."/>
            <person name="Wilkins M.J."/>
            <person name="Karaoz U."/>
            <person name="Brodie E.L."/>
            <person name="Williams K.H."/>
            <person name="Hubbard S.S."/>
            <person name="Banfield J.F."/>
        </authorList>
    </citation>
    <scope>NUCLEOTIDE SEQUENCE [LARGE SCALE GENOMIC DNA]</scope>
</reference>
<dbReference type="InterPro" id="IPR050722">
    <property type="entry name" value="Pyruvate:ferred/Flavod_OxRd"/>
</dbReference>
<protein>
    <recommendedName>
        <fullName evidence="6">2-oxoacid:ferredoxin oxidoreductase subunit alpha</fullName>
    </recommendedName>
</protein>
<dbReference type="Gene3D" id="3.40.50.970">
    <property type="match status" value="1"/>
</dbReference>
<evidence type="ECO:0000259" key="3">
    <source>
        <dbReference type="Pfam" id="PF01855"/>
    </source>
</evidence>
<dbReference type="InterPro" id="IPR029061">
    <property type="entry name" value="THDP-binding"/>
</dbReference>
<dbReference type="InterPro" id="IPR022367">
    <property type="entry name" value="2-oxoacid/accept_OxRdtase_asu"/>
</dbReference>
<feature type="domain" description="Pyruvate flavodoxin/ferredoxin oxidoreductase pyrimidine binding" evidence="3">
    <location>
        <begin position="224"/>
        <end position="458"/>
    </location>
</feature>
<dbReference type="PANTHER" id="PTHR32154">
    <property type="entry name" value="PYRUVATE-FLAVODOXIN OXIDOREDUCTASE-RELATED"/>
    <property type="match status" value="1"/>
</dbReference>
<comment type="caution">
    <text evidence="4">The sequence shown here is derived from an EMBL/GenBank/DDBJ whole genome shotgun (WGS) entry which is preliminary data.</text>
</comment>
<name>A0A1F6NJH7_9BACT</name>